<reference evidence="3" key="1">
    <citation type="journal article" date="2019" name="Environ. Microbiol.">
        <title>Fungal ecological strategies reflected in gene transcription - a case study of two litter decomposers.</title>
        <authorList>
            <person name="Barbi F."/>
            <person name="Kohler A."/>
            <person name="Barry K."/>
            <person name="Baskaran P."/>
            <person name="Daum C."/>
            <person name="Fauchery L."/>
            <person name="Ihrmark K."/>
            <person name="Kuo A."/>
            <person name="LaButti K."/>
            <person name="Lipzen A."/>
            <person name="Morin E."/>
            <person name="Grigoriev I.V."/>
            <person name="Henrissat B."/>
            <person name="Lindahl B."/>
            <person name="Martin F."/>
        </authorList>
    </citation>
    <scope>NUCLEOTIDE SEQUENCE</scope>
    <source>
        <strain evidence="3">JB14</strain>
    </source>
</reference>
<organism evidence="3 4">
    <name type="scientific">Gymnopus androsaceus JB14</name>
    <dbReference type="NCBI Taxonomy" id="1447944"/>
    <lineage>
        <taxon>Eukaryota</taxon>
        <taxon>Fungi</taxon>
        <taxon>Dikarya</taxon>
        <taxon>Basidiomycota</taxon>
        <taxon>Agaricomycotina</taxon>
        <taxon>Agaricomycetes</taxon>
        <taxon>Agaricomycetidae</taxon>
        <taxon>Agaricales</taxon>
        <taxon>Marasmiineae</taxon>
        <taxon>Omphalotaceae</taxon>
        <taxon>Gymnopus</taxon>
    </lineage>
</organism>
<dbReference type="Proteomes" id="UP000799118">
    <property type="component" value="Unassembled WGS sequence"/>
</dbReference>
<gene>
    <name evidence="3" type="ORF">BT96DRAFT_589083</name>
</gene>
<accession>A0A6A4IFA9</accession>
<feature type="transmembrane region" description="Helical" evidence="2">
    <location>
        <begin position="210"/>
        <end position="233"/>
    </location>
</feature>
<evidence type="ECO:0000313" key="3">
    <source>
        <dbReference type="EMBL" id="KAE9409331.1"/>
    </source>
</evidence>
<dbReference type="EMBL" id="ML769388">
    <property type="protein sequence ID" value="KAE9409331.1"/>
    <property type="molecule type" value="Genomic_DNA"/>
</dbReference>
<dbReference type="OrthoDB" id="3245657at2759"/>
<keyword evidence="2" id="KW-0812">Transmembrane</keyword>
<keyword evidence="2" id="KW-1133">Transmembrane helix</keyword>
<feature type="compositionally biased region" description="Polar residues" evidence="1">
    <location>
        <begin position="310"/>
        <end position="327"/>
    </location>
</feature>
<keyword evidence="4" id="KW-1185">Reference proteome</keyword>
<name>A0A6A4IFA9_9AGAR</name>
<sequence length="430" mass="44721">MANVTIDDADPSVVYFPSSAWNARSAAVPCSTCTANPNADLMFDDTFHDGTFNSVPGSNDFPNVPLTASILFNGTAVYVFCALAESSTSPDGDSDMSFYIDGVLRGSFAKTAPNISNAYQYAIPVFAIESLTPEEHNMTLQNGHVNGIKSLVLLDEIVYTAINTTASSSSSSSPSSSSPTSAASSSTPSSSQGSVLTPPTSVSTSHSNHLGPIIGSIGAVVVLLLALALGYYFKRRKRQPTNARRATIDPIPPPENNMTGVLASEPLTLPSSHPRYGVVPVSVQQNAESGPSHFYSPSSYTPSSYASQSFNASAGPSGSYNNNQPDSVQGVLPIGHDGSSRRTGPGTSVSSASAGTSGIQPSNAGSGAISHPATESSASSGPAVDPFEDDIPDEDPPAYDELRARGASMRARDRKTRIQEVQRPSVVMNS</sequence>
<evidence type="ECO:0000256" key="2">
    <source>
        <dbReference type="SAM" id="Phobius"/>
    </source>
</evidence>
<feature type="compositionally biased region" description="Low complexity" evidence="1">
    <location>
        <begin position="343"/>
        <end position="358"/>
    </location>
</feature>
<feature type="region of interest" description="Disordered" evidence="1">
    <location>
        <begin position="238"/>
        <end position="257"/>
    </location>
</feature>
<feature type="compositionally biased region" description="Acidic residues" evidence="1">
    <location>
        <begin position="386"/>
        <end position="398"/>
    </location>
</feature>
<feature type="region of interest" description="Disordered" evidence="1">
    <location>
        <begin position="166"/>
        <end position="205"/>
    </location>
</feature>
<keyword evidence="2" id="KW-0472">Membrane</keyword>
<feature type="region of interest" description="Disordered" evidence="1">
    <location>
        <begin position="305"/>
        <end position="430"/>
    </location>
</feature>
<dbReference type="AlphaFoldDB" id="A0A6A4IFA9"/>
<proteinExistence type="predicted"/>
<evidence type="ECO:0000313" key="4">
    <source>
        <dbReference type="Proteomes" id="UP000799118"/>
    </source>
</evidence>
<evidence type="ECO:0000256" key="1">
    <source>
        <dbReference type="SAM" id="MobiDB-lite"/>
    </source>
</evidence>
<protein>
    <submittedName>
        <fullName evidence="3">Uncharacterized protein</fullName>
    </submittedName>
</protein>